<dbReference type="GO" id="GO:0070062">
    <property type="term" value="C:extracellular exosome"/>
    <property type="evidence" value="ECO:0007669"/>
    <property type="project" value="TreeGrafter"/>
</dbReference>
<dbReference type="InterPro" id="IPR000477">
    <property type="entry name" value="RT_dom"/>
</dbReference>
<evidence type="ECO:0000256" key="9">
    <source>
        <dbReference type="ARBA" id="ARBA00011738"/>
    </source>
</evidence>
<feature type="domain" description="Transketolase-like pyrimidine-binding" evidence="20">
    <location>
        <begin position="924"/>
        <end position="1088"/>
    </location>
</feature>
<comment type="caution">
    <text evidence="21">The sequence shown here is derived from an EMBL/GenBank/DDBJ whole genome shotgun (WGS) entry which is preliminary data.</text>
</comment>
<sequence>MEDYHKPDQQTLQALKDTANRLRISSIRATTAAGSGHPTSCCSAAEIMSVLFFHTMRYKVQDPRNASNDRFVLSKGHAAPILYSVWAEAGFLQEAELLNLRKIDSVLEGHPVPRQAFTDVATGSLGQGLGAACGMAYTGKFFDRASQVEERDNWVYWAVWIRWPGTSGPWEYKALVDTGAQCALMPSSYKGAEPICISGVTWGCQQLTVLEAEVSLTGNERQKHPVVTGPEAPCILGIDYLRRGYFKDPEGYRWAFGIAALETEEIKQLSALPGLSEDPSVVRLRRVEEQQVPIATTTVHRRQYRTNRDSLIPIRKPICRLESQGAISKIHSPFDSPVWPVQKSKGERRLTADYRGLNEVTLSPSAAVPDMLEFQYDLESKAAKWYATTGTANAFFSIPLAAECRPQFAFTWRGVQYTRNRLPQGWKHSPATCRGLIQTAREQGEAPERVQYSDDDIVWGKMAEVVFEKGKKIVQILLKAGFAIKQTTWKKNDFKWGPERQQAFEQIKREIVHAVALGPVQARQDVKNVLYTAAGENDPTWSLWQKAPGETRGRPLGFWSRGYRGSEARYTPTGEEILAAYEGVRAASEVTGTEAQLLLAPRLPVLGWMFKGRVPCTCHAAGATWNTAARVENLVVKVRHVDAHVPKSRAAEEHQNSQQVDQAAEIEVTQVDLDWQFEATTGWLETRFVPHATTWNTFLGLEKQVLWRHGTPEGIESDNGTHFRNNLIDTGAKEHGTEWVCRIPCHAPASGKIKRYRVYCLIGDGELSEGSVWEAMAFAGFYKLDNLVAIFDVNRLGQSDPAPLQHHVEIYQKRCEAFGWHAIIVDGHSVEELCKAFGQAKHQPTAIIAKTFKGKGISGVEDKESWHGKPLPKNMAEQVIQEIDDKIQNKKKLSPALPEEDAPVVNIRNIKMPSPPTYKVGEKWATRKAYGVALAKLGHANDRVIALDGDTKNSTFSELFKKEHPSRYIECYIAEQNMVSIAVGCATRDRTVAFASTFATFFTRAFDQIRMAAISESNINLCGSHCGVSIGEDGPSQMGLEDLCMFRAVPTATVFYPSDAVATEKAVEIAANTKGICFIRTSRPENPVIYNNNEDFHIGQAKVVLKSKDDQVTVIGAGVTLHEALAAAEQLRKEKIFIRVIDPFTIKPLDKKTILENARATKGRIITVEDHYHEGGIGEAVCAAVVGEPGITVNRLAVSHVPRSGKSAELLKMFGIDKDAIVQAVKVAASKSRNAE</sequence>
<dbReference type="InterPro" id="IPR051424">
    <property type="entry name" value="Transketolase-like"/>
</dbReference>
<keyword evidence="13" id="KW-0479">Metal-binding</keyword>
<dbReference type="GO" id="GO:0009052">
    <property type="term" value="P:pentose-phosphate shunt, non-oxidative branch"/>
    <property type="evidence" value="ECO:0007669"/>
    <property type="project" value="TreeGrafter"/>
</dbReference>
<dbReference type="SUPFAM" id="SSF52518">
    <property type="entry name" value="Thiamin diphosphate-binding fold (THDP-binding)"/>
    <property type="match status" value="3"/>
</dbReference>
<keyword evidence="11" id="KW-0597">Phosphoprotein</keyword>
<dbReference type="SUPFAM" id="SSF53098">
    <property type="entry name" value="Ribonuclease H-like"/>
    <property type="match status" value="1"/>
</dbReference>
<dbReference type="GO" id="GO:0004802">
    <property type="term" value="F:transketolase activity"/>
    <property type="evidence" value="ECO:0007669"/>
    <property type="project" value="UniProtKB-EC"/>
</dbReference>
<dbReference type="Gene3D" id="3.40.50.920">
    <property type="match status" value="1"/>
</dbReference>
<evidence type="ECO:0000256" key="15">
    <source>
        <dbReference type="ARBA" id="ARBA00022842"/>
    </source>
</evidence>
<evidence type="ECO:0000256" key="3">
    <source>
        <dbReference type="ARBA" id="ARBA00001941"/>
    </source>
</evidence>
<evidence type="ECO:0000256" key="11">
    <source>
        <dbReference type="ARBA" id="ARBA00022553"/>
    </source>
</evidence>
<proteinExistence type="inferred from homology"/>
<dbReference type="Pfam" id="PF00078">
    <property type="entry name" value="RVT_1"/>
    <property type="match status" value="1"/>
</dbReference>
<comment type="cofactor">
    <cofactor evidence="2">
        <name>Mn(2+)</name>
        <dbReference type="ChEBI" id="CHEBI:29035"/>
    </cofactor>
</comment>
<keyword evidence="22" id="KW-1185">Reference proteome</keyword>
<dbReference type="SUPFAM" id="SSF52922">
    <property type="entry name" value="TK C-terminal domain-like"/>
    <property type="match status" value="1"/>
</dbReference>
<evidence type="ECO:0000256" key="7">
    <source>
        <dbReference type="ARBA" id="ARBA00007131"/>
    </source>
</evidence>
<dbReference type="SUPFAM" id="SSF56672">
    <property type="entry name" value="DNA/RNA polymerases"/>
    <property type="match status" value="1"/>
</dbReference>
<comment type="cofactor">
    <cofactor evidence="5">
        <name>thiamine diphosphate</name>
        <dbReference type="ChEBI" id="CHEBI:58937"/>
    </cofactor>
</comment>
<name>A0AAN7RPI8_MYCAM</name>
<evidence type="ECO:0000259" key="20">
    <source>
        <dbReference type="SMART" id="SM00861"/>
    </source>
</evidence>
<evidence type="ECO:0000256" key="17">
    <source>
        <dbReference type="ARBA" id="ARBA00022990"/>
    </source>
</evidence>
<dbReference type="Pfam" id="PF02780">
    <property type="entry name" value="Transketolase_C"/>
    <property type="match status" value="1"/>
</dbReference>
<comment type="catalytic activity">
    <reaction evidence="19">
        <text>D-sedoheptulose 7-phosphate + D-glyceraldehyde 3-phosphate = aldehydo-D-ribose 5-phosphate + D-xylulose 5-phosphate</text>
        <dbReference type="Rhea" id="RHEA:10508"/>
        <dbReference type="ChEBI" id="CHEBI:57483"/>
        <dbReference type="ChEBI" id="CHEBI:57737"/>
        <dbReference type="ChEBI" id="CHEBI:58273"/>
        <dbReference type="ChEBI" id="CHEBI:59776"/>
        <dbReference type="EC" id="2.2.1.1"/>
    </reaction>
</comment>
<dbReference type="CDD" id="cd07033">
    <property type="entry name" value="TPP_PYR_DXS_TK_like"/>
    <property type="match status" value="1"/>
</dbReference>
<dbReference type="InterPro" id="IPR009014">
    <property type="entry name" value="Transketo_C/PFOR_II"/>
</dbReference>
<evidence type="ECO:0000256" key="18">
    <source>
        <dbReference type="ARBA" id="ARBA00023052"/>
    </source>
</evidence>
<dbReference type="InterPro" id="IPR033248">
    <property type="entry name" value="Transketolase_C"/>
</dbReference>
<dbReference type="AlphaFoldDB" id="A0AAN7RPI8"/>
<dbReference type="SMART" id="SM00861">
    <property type="entry name" value="Transket_pyr"/>
    <property type="match status" value="1"/>
</dbReference>
<evidence type="ECO:0000256" key="5">
    <source>
        <dbReference type="ARBA" id="ARBA00001964"/>
    </source>
</evidence>
<comment type="cofactor">
    <cofactor evidence="4">
        <name>Mg(2+)</name>
        <dbReference type="ChEBI" id="CHEBI:18420"/>
    </cofactor>
</comment>
<evidence type="ECO:0000313" key="22">
    <source>
        <dbReference type="Proteomes" id="UP001333110"/>
    </source>
</evidence>
<keyword evidence="10" id="KW-1017">Isopeptide bond</keyword>
<dbReference type="FunFam" id="3.40.50.920:FF:000008">
    <property type="entry name" value="transketolase isoform X2"/>
    <property type="match status" value="1"/>
</dbReference>
<gene>
    <name evidence="21" type="ORF">QYF61_009011</name>
</gene>
<dbReference type="EMBL" id="JAUNZN010000010">
    <property type="protein sequence ID" value="KAK4814984.1"/>
    <property type="molecule type" value="Genomic_DNA"/>
</dbReference>
<evidence type="ECO:0000256" key="13">
    <source>
        <dbReference type="ARBA" id="ARBA00022723"/>
    </source>
</evidence>
<evidence type="ECO:0000256" key="4">
    <source>
        <dbReference type="ARBA" id="ARBA00001946"/>
    </source>
</evidence>
<comment type="similarity">
    <text evidence="7">Belongs to the transketolase family.</text>
</comment>
<keyword evidence="18" id="KW-0786">Thiamine pyrophosphate</keyword>
<evidence type="ECO:0000256" key="14">
    <source>
        <dbReference type="ARBA" id="ARBA00022837"/>
    </source>
</evidence>
<evidence type="ECO:0000313" key="21">
    <source>
        <dbReference type="EMBL" id="KAK4814984.1"/>
    </source>
</evidence>
<evidence type="ECO:0000256" key="10">
    <source>
        <dbReference type="ARBA" id="ARBA00022499"/>
    </source>
</evidence>
<dbReference type="FunFam" id="3.40.50.970:FF:000028">
    <property type="entry name" value="Transketolase isoform 1"/>
    <property type="match status" value="1"/>
</dbReference>
<accession>A0AAN7RPI8</accession>
<keyword evidence="14" id="KW-0106">Calcium</keyword>
<dbReference type="InterPro" id="IPR043502">
    <property type="entry name" value="DNA/RNA_pol_sf"/>
</dbReference>
<keyword evidence="12" id="KW-0808">Transferase</keyword>
<dbReference type="InterPro" id="IPR012337">
    <property type="entry name" value="RNaseH-like_sf"/>
</dbReference>
<comment type="subunit">
    <text evidence="9">Homodimer.</text>
</comment>
<dbReference type="InterPro" id="IPR005474">
    <property type="entry name" value="Transketolase_N"/>
</dbReference>
<dbReference type="Pfam" id="PF02779">
    <property type="entry name" value="Transket_pyr"/>
    <property type="match status" value="1"/>
</dbReference>
<dbReference type="Gene3D" id="3.30.70.270">
    <property type="match status" value="1"/>
</dbReference>
<protein>
    <recommendedName>
        <fullName evidence="20">Transketolase-like pyrimidine-binding domain-containing protein</fullName>
    </recommendedName>
</protein>
<keyword evidence="16" id="KW-0832">Ubl conjugation</keyword>
<keyword evidence="17" id="KW-0007">Acetylation</keyword>
<dbReference type="GO" id="GO:0046872">
    <property type="term" value="F:metal ion binding"/>
    <property type="evidence" value="ECO:0007669"/>
    <property type="project" value="UniProtKB-KW"/>
</dbReference>
<dbReference type="InterPro" id="IPR029061">
    <property type="entry name" value="THDP-binding"/>
</dbReference>
<organism evidence="21 22">
    <name type="scientific">Mycteria americana</name>
    <name type="common">Wood stork</name>
    <dbReference type="NCBI Taxonomy" id="33587"/>
    <lineage>
        <taxon>Eukaryota</taxon>
        <taxon>Metazoa</taxon>
        <taxon>Chordata</taxon>
        <taxon>Craniata</taxon>
        <taxon>Vertebrata</taxon>
        <taxon>Euteleostomi</taxon>
        <taxon>Archelosauria</taxon>
        <taxon>Archosauria</taxon>
        <taxon>Dinosauria</taxon>
        <taxon>Saurischia</taxon>
        <taxon>Theropoda</taxon>
        <taxon>Coelurosauria</taxon>
        <taxon>Aves</taxon>
        <taxon>Neognathae</taxon>
        <taxon>Neoaves</taxon>
        <taxon>Aequornithes</taxon>
        <taxon>Ciconiiformes</taxon>
        <taxon>Ciconiidae</taxon>
        <taxon>Mycteria</taxon>
    </lineage>
</organism>
<comment type="cofactor">
    <cofactor evidence="3">
        <name>Co(2+)</name>
        <dbReference type="ChEBI" id="CHEBI:48828"/>
    </cofactor>
</comment>
<dbReference type="InterPro" id="IPR041577">
    <property type="entry name" value="RT_RNaseH_2"/>
</dbReference>
<dbReference type="Gene3D" id="3.40.50.970">
    <property type="match status" value="3"/>
</dbReference>
<comment type="cofactor">
    <cofactor evidence="1">
        <name>Ca(2+)</name>
        <dbReference type="ChEBI" id="CHEBI:29108"/>
    </cofactor>
</comment>
<dbReference type="Gene3D" id="3.10.10.10">
    <property type="entry name" value="HIV Type 1 Reverse Transcriptase, subunit A, domain 1"/>
    <property type="match status" value="1"/>
</dbReference>
<comment type="similarity">
    <text evidence="8">Belongs to the beta type-B retroviral polymerase family. HERV class-II K(HML-2) pol subfamily.</text>
</comment>
<dbReference type="Proteomes" id="UP001333110">
    <property type="component" value="Unassembled WGS sequence"/>
</dbReference>
<evidence type="ECO:0000256" key="6">
    <source>
        <dbReference type="ARBA" id="ARBA00002931"/>
    </source>
</evidence>
<comment type="function">
    <text evidence="6">Catalyzes the transfer of a two-carbon ketol group from a ketose donor to an aldose acceptor, via a covalent intermediate with the cofactor thiamine pyrophosphate.</text>
</comment>
<dbReference type="GO" id="GO:0005789">
    <property type="term" value="C:endoplasmic reticulum membrane"/>
    <property type="evidence" value="ECO:0007669"/>
    <property type="project" value="TreeGrafter"/>
</dbReference>
<dbReference type="NCBIfam" id="NF004559">
    <property type="entry name" value="PRK05899.2-5"/>
    <property type="match status" value="1"/>
</dbReference>
<dbReference type="Pfam" id="PF17919">
    <property type="entry name" value="RT_RNaseH_2"/>
    <property type="match status" value="1"/>
</dbReference>
<evidence type="ECO:0000256" key="1">
    <source>
        <dbReference type="ARBA" id="ARBA00001913"/>
    </source>
</evidence>
<dbReference type="InterPro" id="IPR043128">
    <property type="entry name" value="Rev_trsase/Diguanyl_cyclase"/>
</dbReference>
<keyword evidence="15" id="KW-0460">Magnesium</keyword>
<dbReference type="PANTHER" id="PTHR43195:SF3">
    <property type="entry name" value="TRANSKETOLASE"/>
    <property type="match status" value="1"/>
</dbReference>
<dbReference type="GO" id="GO:0030976">
    <property type="term" value="F:thiamine pyrophosphate binding"/>
    <property type="evidence" value="ECO:0007669"/>
    <property type="project" value="TreeGrafter"/>
</dbReference>
<dbReference type="PANTHER" id="PTHR43195">
    <property type="entry name" value="TRANSKETOLASE"/>
    <property type="match status" value="1"/>
</dbReference>
<evidence type="ECO:0000256" key="2">
    <source>
        <dbReference type="ARBA" id="ARBA00001936"/>
    </source>
</evidence>
<dbReference type="InterPro" id="IPR005475">
    <property type="entry name" value="Transketolase-like_Pyr-bd"/>
</dbReference>
<evidence type="ECO:0000256" key="8">
    <source>
        <dbReference type="ARBA" id="ARBA00010879"/>
    </source>
</evidence>
<evidence type="ECO:0000256" key="16">
    <source>
        <dbReference type="ARBA" id="ARBA00022843"/>
    </source>
</evidence>
<evidence type="ECO:0000256" key="12">
    <source>
        <dbReference type="ARBA" id="ARBA00022679"/>
    </source>
</evidence>
<reference evidence="21 22" key="1">
    <citation type="journal article" date="2023" name="J. Hered.">
        <title>Chromosome-level genome of the wood stork (Mycteria americana) provides insight into avian chromosome evolution.</title>
        <authorList>
            <person name="Flamio R. Jr."/>
            <person name="Ramstad K.M."/>
        </authorList>
    </citation>
    <scope>NUCLEOTIDE SEQUENCE [LARGE SCALE GENOMIC DNA]</scope>
    <source>
        <strain evidence="21">JAX WOST 10</strain>
    </source>
</reference>
<evidence type="ECO:0000256" key="19">
    <source>
        <dbReference type="ARBA" id="ARBA00049473"/>
    </source>
</evidence>
<dbReference type="Pfam" id="PF00456">
    <property type="entry name" value="Transketolase_N"/>
    <property type="match status" value="2"/>
</dbReference>